<reference evidence="2 3" key="1">
    <citation type="submission" date="2017-03" db="EMBL/GenBank/DDBJ databases">
        <title>Genome Survey of Euroglyphus maynei.</title>
        <authorList>
            <person name="Arlian L.G."/>
            <person name="Morgan M.S."/>
            <person name="Rider S.D."/>
        </authorList>
    </citation>
    <scope>NUCLEOTIDE SEQUENCE [LARGE SCALE GENOMIC DNA]</scope>
    <source>
        <strain evidence="2">Arlian Lab</strain>
        <tissue evidence="2">Whole body</tissue>
    </source>
</reference>
<dbReference type="PANTHER" id="PTHR12358">
    <property type="entry name" value="SPHINGOSINE KINASE"/>
    <property type="match status" value="1"/>
</dbReference>
<dbReference type="GO" id="GO:0046513">
    <property type="term" value="P:ceramide biosynthetic process"/>
    <property type="evidence" value="ECO:0007669"/>
    <property type="project" value="TreeGrafter"/>
</dbReference>
<dbReference type="GO" id="GO:0046486">
    <property type="term" value="P:glycerolipid metabolic process"/>
    <property type="evidence" value="ECO:0007669"/>
    <property type="project" value="UniProtKB-UniPathway"/>
</dbReference>
<proteinExistence type="predicted"/>
<sequence length="444" mass="50840">MDKARHVTVLLNPVANKRKGKADYEKYCAPLFHLAGIKISLVITEAEGQVKDLMEIMDNTDCVVVAGGDGTVHEAITGLLRRKDSSDALRRFPIGILPIGKNNSISYKLNTPIFDPKTDKKAKILAESSMAVIRQTLNNVDVMKIEGERGRPVYSIGFMNIGQLQDVLRKVDQYWYLGQRMKPYLALFFQSFKNLSSQWDENQEISIEYTKPCTGCSKCFQRYESDSSESPVEQTTLKASNKRWWHSFMPLPKRAPPVIDPVAEAKKRMIESMKNTLNDDCDKWETVKLGTKNILLQDTLNNSIELTIHPGDMDRLSFIREGARMFRNESLETGTVIKAKDCRIQTMFGDNSEKPEISRFNLIDEIKQHRPNAIKEIDANDNHVDDLDQTEQNIQEPNDIIDDNIGWISIDNECYEMPSKFEISLLPRRVLIYHHHHHQITNQG</sequence>
<dbReference type="Pfam" id="PF00781">
    <property type="entry name" value="DAGK_cat"/>
    <property type="match status" value="1"/>
</dbReference>
<dbReference type="InterPro" id="IPR016064">
    <property type="entry name" value="NAD/diacylglycerol_kinase_sf"/>
</dbReference>
<dbReference type="GO" id="GO:0005743">
    <property type="term" value="C:mitochondrial inner membrane"/>
    <property type="evidence" value="ECO:0007669"/>
    <property type="project" value="UniProtKB-SubCell"/>
</dbReference>
<dbReference type="AlphaFoldDB" id="A0A1Y3B654"/>
<dbReference type="InterPro" id="IPR017438">
    <property type="entry name" value="ATP-NAD_kinase_N"/>
</dbReference>
<organism evidence="2 3">
    <name type="scientific">Euroglyphus maynei</name>
    <name type="common">Mayne's house dust mite</name>
    <dbReference type="NCBI Taxonomy" id="6958"/>
    <lineage>
        <taxon>Eukaryota</taxon>
        <taxon>Metazoa</taxon>
        <taxon>Ecdysozoa</taxon>
        <taxon>Arthropoda</taxon>
        <taxon>Chelicerata</taxon>
        <taxon>Arachnida</taxon>
        <taxon>Acari</taxon>
        <taxon>Acariformes</taxon>
        <taxon>Sarcoptiformes</taxon>
        <taxon>Astigmata</taxon>
        <taxon>Psoroptidia</taxon>
        <taxon>Analgoidea</taxon>
        <taxon>Pyroglyphidae</taxon>
        <taxon>Pyroglyphinae</taxon>
        <taxon>Euroglyphus</taxon>
    </lineage>
</organism>
<keyword evidence="3" id="KW-1185">Reference proteome</keyword>
<evidence type="ECO:0000313" key="2">
    <source>
        <dbReference type="EMBL" id="OTF76299.1"/>
    </source>
</evidence>
<evidence type="ECO:0000259" key="1">
    <source>
        <dbReference type="PROSITE" id="PS50146"/>
    </source>
</evidence>
<dbReference type="GO" id="GO:0005524">
    <property type="term" value="F:ATP binding"/>
    <property type="evidence" value="ECO:0007669"/>
    <property type="project" value="UniProtKB-KW"/>
</dbReference>
<dbReference type="PANTHER" id="PTHR12358:SF31">
    <property type="entry name" value="ACYLGLYCEROL KINASE, MITOCHONDRIAL"/>
    <property type="match status" value="1"/>
</dbReference>
<evidence type="ECO:0000313" key="3">
    <source>
        <dbReference type="Proteomes" id="UP000194236"/>
    </source>
</evidence>
<dbReference type="GO" id="GO:0004143">
    <property type="term" value="F:ATP-dependent diacylglycerol kinase activity"/>
    <property type="evidence" value="ECO:0007669"/>
    <property type="project" value="UniProtKB-EC"/>
</dbReference>
<dbReference type="OrthoDB" id="9979394at2759"/>
<accession>A0A1Y3B654</accession>
<dbReference type="GO" id="GO:0001729">
    <property type="term" value="F:ceramide kinase activity"/>
    <property type="evidence" value="ECO:0007669"/>
    <property type="project" value="UniProtKB-EC"/>
</dbReference>
<dbReference type="Gene3D" id="3.40.50.10330">
    <property type="entry name" value="Probable inorganic polyphosphate/atp-NAD kinase, domain 1"/>
    <property type="match status" value="1"/>
</dbReference>
<dbReference type="PROSITE" id="PS50146">
    <property type="entry name" value="DAGK"/>
    <property type="match status" value="1"/>
</dbReference>
<dbReference type="GO" id="GO:0005758">
    <property type="term" value="C:mitochondrial intermembrane space"/>
    <property type="evidence" value="ECO:0007669"/>
    <property type="project" value="UniProtKB-SubCell"/>
</dbReference>
<dbReference type="InterPro" id="IPR050187">
    <property type="entry name" value="Lipid_Phosphate_FormReg"/>
</dbReference>
<dbReference type="UniPathway" id="UPA00230"/>
<dbReference type="SMART" id="SM00046">
    <property type="entry name" value="DAGKc"/>
    <property type="match status" value="1"/>
</dbReference>
<comment type="caution">
    <text evidence="2">The sequence shown here is derived from an EMBL/GenBank/DDBJ whole genome shotgun (WGS) entry which is preliminary data.</text>
</comment>
<dbReference type="GO" id="GO:0047620">
    <property type="term" value="F:acylglycerol kinase activity"/>
    <property type="evidence" value="ECO:0007669"/>
    <property type="project" value="UniProtKB-EC"/>
</dbReference>
<dbReference type="EMBL" id="MUJZ01038177">
    <property type="protein sequence ID" value="OTF76299.1"/>
    <property type="molecule type" value="Genomic_DNA"/>
</dbReference>
<dbReference type="GO" id="GO:0046512">
    <property type="term" value="P:sphingosine biosynthetic process"/>
    <property type="evidence" value="ECO:0007669"/>
    <property type="project" value="TreeGrafter"/>
</dbReference>
<feature type="domain" description="DAGKc" evidence="1">
    <location>
        <begin position="2"/>
        <end position="149"/>
    </location>
</feature>
<dbReference type="InterPro" id="IPR001206">
    <property type="entry name" value="Diacylglycerol_kinase_cat_dom"/>
</dbReference>
<name>A0A1Y3B654_EURMA</name>
<dbReference type="Proteomes" id="UP000194236">
    <property type="component" value="Unassembled WGS sequence"/>
</dbReference>
<protein>
    <submittedName>
        <fullName evidence="2">Aldo-keto reductase-like protein</fullName>
    </submittedName>
</protein>
<gene>
    <name evidence="2" type="ORF">BLA29_003030</name>
</gene>
<dbReference type="SUPFAM" id="SSF111331">
    <property type="entry name" value="NAD kinase/diacylglycerol kinase-like"/>
    <property type="match status" value="1"/>
</dbReference>